<gene>
    <name evidence="2" type="ORF">COX05_04665</name>
</gene>
<name>A0A2H0BGK4_UNCKA</name>
<dbReference type="EMBL" id="PCSU01000082">
    <property type="protein sequence ID" value="PIP56130.1"/>
    <property type="molecule type" value="Genomic_DNA"/>
</dbReference>
<dbReference type="Proteomes" id="UP000228495">
    <property type="component" value="Unassembled WGS sequence"/>
</dbReference>
<reference evidence="2 3" key="1">
    <citation type="submission" date="2017-09" db="EMBL/GenBank/DDBJ databases">
        <title>Depth-based differentiation of microbial function through sediment-hosted aquifers and enrichment of novel symbionts in the deep terrestrial subsurface.</title>
        <authorList>
            <person name="Probst A.J."/>
            <person name="Ladd B."/>
            <person name="Jarett J.K."/>
            <person name="Geller-Mcgrath D.E."/>
            <person name="Sieber C.M."/>
            <person name="Emerson J.B."/>
            <person name="Anantharaman K."/>
            <person name="Thomas B.C."/>
            <person name="Malmstrom R."/>
            <person name="Stieglmeier M."/>
            <person name="Klingl A."/>
            <person name="Woyke T."/>
            <person name="Ryan C.M."/>
            <person name="Banfield J.F."/>
        </authorList>
    </citation>
    <scope>NUCLEOTIDE SEQUENCE [LARGE SCALE GENOMIC DNA]</scope>
    <source>
        <strain evidence="2">CG22_combo_CG10-13_8_21_14_all_39_12</strain>
    </source>
</reference>
<accession>A0A2H0BGK4</accession>
<organism evidence="2 3">
    <name type="scientific">candidate division WWE3 bacterium CG22_combo_CG10-13_8_21_14_all_39_12</name>
    <dbReference type="NCBI Taxonomy" id="1975094"/>
    <lineage>
        <taxon>Bacteria</taxon>
        <taxon>Katanobacteria</taxon>
    </lineage>
</organism>
<protein>
    <submittedName>
        <fullName evidence="2">Uncharacterized protein</fullName>
    </submittedName>
</protein>
<sequence length="69" mass="7628">MSDQNVQKLVTYITENSQYSLNQLESASLKAGYTAEEFNVAIEKIDKPSTESSALQNSDHETDTGLSKE</sequence>
<dbReference type="AlphaFoldDB" id="A0A2H0BGK4"/>
<comment type="caution">
    <text evidence="2">The sequence shown here is derived from an EMBL/GenBank/DDBJ whole genome shotgun (WGS) entry which is preliminary data.</text>
</comment>
<evidence type="ECO:0000313" key="2">
    <source>
        <dbReference type="EMBL" id="PIP56130.1"/>
    </source>
</evidence>
<feature type="compositionally biased region" description="Basic and acidic residues" evidence="1">
    <location>
        <begin position="58"/>
        <end position="69"/>
    </location>
</feature>
<evidence type="ECO:0000313" key="3">
    <source>
        <dbReference type="Proteomes" id="UP000228495"/>
    </source>
</evidence>
<evidence type="ECO:0000256" key="1">
    <source>
        <dbReference type="SAM" id="MobiDB-lite"/>
    </source>
</evidence>
<proteinExistence type="predicted"/>
<feature type="region of interest" description="Disordered" evidence="1">
    <location>
        <begin position="47"/>
        <end position="69"/>
    </location>
</feature>